<reference evidence="2 3" key="1">
    <citation type="submission" date="2017-10" db="EMBL/GenBank/DDBJ databases">
        <title>Bacillus sp. nov., a halophilic bacterium isolated from a Keqin Lake.</title>
        <authorList>
            <person name="Wang H."/>
        </authorList>
    </citation>
    <scope>NUCLEOTIDE SEQUENCE [LARGE SCALE GENOMIC DNA]</scope>
    <source>
        <strain evidence="2 3">KQ-12</strain>
    </source>
</reference>
<dbReference type="OrthoDB" id="1913203at2"/>
<feature type="transmembrane region" description="Helical" evidence="1">
    <location>
        <begin position="121"/>
        <end position="142"/>
    </location>
</feature>
<keyword evidence="1" id="KW-0472">Membrane</keyword>
<keyword evidence="3" id="KW-1185">Reference proteome</keyword>
<feature type="transmembrane region" description="Helical" evidence="1">
    <location>
        <begin position="26"/>
        <end position="44"/>
    </location>
</feature>
<evidence type="ECO:0000256" key="1">
    <source>
        <dbReference type="SAM" id="Phobius"/>
    </source>
</evidence>
<dbReference type="Proteomes" id="UP000248214">
    <property type="component" value="Unassembled WGS sequence"/>
</dbReference>
<keyword evidence="1" id="KW-0812">Transmembrane</keyword>
<evidence type="ECO:0000313" key="2">
    <source>
        <dbReference type="EMBL" id="PYZ91928.1"/>
    </source>
</evidence>
<name>A0A323T7P8_9BACI</name>
<protein>
    <submittedName>
        <fullName evidence="2">Uncharacterized protein</fullName>
    </submittedName>
</protein>
<sequence length="148" mass="16945">MVINIILGAILPWIILVYLYKRDSKIVVLFVPFAIALAFIANDWGQEIFWVVTPYFENPSLSTLPINLGYFPLLACLLVYIKIKKVVNNRILLTFSISGAIALEFTALTFGKVIYLNNWNLFYTSFIYLGGALVTLSYLYLLQKFNFI</sequence>
<feature type="transmembrane region" description="Helical" evidence="1">
    <location>
        <begin position="93"/>
        <end position="115"/>
    </location>
</feature>
<dbReference type="AlphaFoldDB" id="A0A323T7P8"/>
<proteinExistence type="predicted"/>
<organism evidence="2 3">
    <name type="scientific">Salipaludibacillus keqinensis</name>
    <dbReference type="NCBI Taxonomy" id="2045207"/>
    <lineage>
        <taxon>Bacteria</taxon>
        <taxon>Bacillati</taxon>
        <taxon>Bacillota</taxon>
        <taxon>Bacilli</taxon>
        <taxon>Bacillales</taxon>
        <taxon>Bacillaceae</taxon>
    </lineage>
</organism>
<feature type="transmembrane region" description="Helical" evidence="1">
    <location>
        <begin position="6"/>
        <end position="21"/>
    </location>
</feature>
<accession>A0A323T7P8</accession>
<keyword evidence="1" id="KW-1133">Transmembrane helix</keyword>
<dbReference type="RefSeq" id="WP_110611334.1">
    <property type="nucleotide sequence ID" value="NZ_PDOD01000005.1"/>
</dbReference>
<feature type="transmembrane region" description="Helical" evidence="1">
    <location>
        <begin position="64"/>
        <end position="81"/>
    </location>
</feature>
<gene>
    <name evidence="2" type="ORF">CR194_17145</name>
</gene>
<evidence type="ECO:0000313" key="3">
    <source>
        <dbReference type="Proteomes" id="UP000248214"/>
    </source>
</evidence>
<dbReference type="EMBL" id="PDOD01000005">
    <property type="protein sequence ID" value="PYZ91928.1"/>
    <property type="molecule type" value="Genomic_DNA"/>
</dbReference>
<comment type="caution">
    <text evidence="2">The sequence shown here is derived from an EMBL/GenBank/DDBJ whole genome shotgun (WGS) entry which is preliminary data.</text>
</comment>